<protein>
    <recommendedName>
        <fullName evidence="3">DUF4160 domain-containing protein</fullName>
    </recommendedName>
</protein>
<keyword evidence="2" id="KW-1185">Reference proteome</keyword>
<proteinExistence type="predicted"/>
<dbReference type="InterPro" id="IPR025427">
    <property type="entry name" value="DUF4160"/>
</dbReference>
<dbReference type="AlphaFoldDB" id="A0A1X7ETB3"/>
<sequence length="78" mass="9162">MPTLLIWHGYKFRFYALDVGEPPHVHIVKDSKSLKVWLRSLEVAQNKGYSDQEIGRLLKVAADHRDEWLGVWHDFFGL</sequence>
<dbReference type="STRING" id="464029.SAMN02982989_1754"/>
<accession>A0A1X7ETB3</accession>
<dbReference type="EMBL" id="FXAF01000006">
    <property type="protein sequence ID" value="SMF39544.1"/>
    <property type="molecule type" value="Genomic_DNA"/>
</dbReference>
<evidence type="ECO:0000313" key="1">
    <source>
        <dbReference type="EMBL" id="SMF39544.1"/>
    </source>
</evidence>
<reference evidence="2" key="1">
    <citation type="submission" date="2017-04" db="EMBL/GenBank/DDBJ databases">
        <authorList>
            <person name="Varghese N."/>
            <person name="Submissions S."/>
        </authorList>
    </citation>
    <scope>NUCLEOTIDE SEQUENCE [LARGE SCALE GENOMIC DNA]</scope>
    <source>
        <strain evidence="2">B4P</strain>
    </source>
</reference>
<dbReference type="Proteomes" id="UP000192903">
    <property type="component" value="Unassembled WGS sequence"/>
</dbReference>
<dbReference type="OrthoDB" id="122670at2"/>
<name>A0A1X7ETB3_9HYPH</name>
<dbReference type="Pfam" id="PF13711">
    <property type="entry name" value="DUF4160"/>
    <property type="match status" value="1"/>
</dbReference>
<organism evidence="1 2">
    <name type="scientific">Xaviernesmea oryzae</name>
    <dbReference type="NCBI Taxonomy" id="464029"/>
    <lineage>
        <taxon>Bacteria</taxon>
        <taxon>Pseudomonadati</taxon>
        <taxon>Pseudomonadota</taxon>
        <taxon>Alphaproteobacteria</taxon>
        <taxon>Hyphomicrobiales</taxon>
        <taxon>Rhizobiaceae</taxon>
        <taxon>Rhizobium/Agrobacterium group</taxon>
        <taxon>Xaviernesmea</taxon>
    </lineage>
</organism>
<evidence type="ECO:0000313" key="2">
    <source>
        <dbReference type="Proteomes" id="UP000192903"/>
    </source>
</evidence>
<dbReference type="RefSeq" id="WP_085422030.1">
    <property type="nucleotide sequence ID" value="NZ_FXAF01000006.1"/>
</dbReference>
<evidence type="ECO:0008006" key="3">
    <source>
        <dbReference type="Google" id="ProtNLM"/>
    </source>
</evidence>
<gene>
    <name evidence="1" type="ORF">SAMN02982989_1754</name>
</gene>